<keyword evidence="2" id="KW-1185">Reference proteome</keyword>
<gene>
    <name evidence="1" type="ORF">VB264_10590</name>
</gene>
<comment type="caution">
    <text evidence="1">The sequence shown here is derived from an EMBL/GenBank/DDBJ whole genome shotgun (WGS) entry which is preliminary data.</text>
</comment>
<evidence type="ECO:0008006" key="3">
    <source>
        <dbReference type="Google" id="ProtNLM"/>
    </source>
</evidence>
<evidence type="ECO:0000313" key="1">
    <source>
        <dbReference type="EMBL" id="MEA5258227.1"/>
    </source>
</evidence>
<proteinExistence type="predicted"/>
<organism evidence="1 2">
    <name type="scientific">Arcicella aquatica</name>
    <dbReference type="NCBI Taxonomy" id="217141"/>
    <lineage>
        <taxon>Bacteria</taxon>
        <taxon>Pseudomonadati</taxon>
        <taxon>Bacteroidota</taxon>
        <taxon>Cytophagia</taxon>
        <taxon>Cytophagales</taxon>
        <taxon>Flectobacillaceae</taxon>
        <taxon>Arcicella</taxon>
    </lineage>
</organism>
<name>A0ABU5QMD4_9BACT</name>
<protein>
    <recommendedName>
        <fullName evidence="3">Tetratricopeptide repeat protein</fullName>
    </recommendedName>
</protein>
<dbReference type="EMBL" id="JAYFUL010000014">
    <property type="protein sequence ID" value="MEA5258227.1"/>
    <property type="molecule type" value="Genomic_DNA"/>
</dbReference>
<dbReference type="RefSeq" id="WP_323249167.1">
    <property type="nucleotide sequence ID" value="NZ_JAYFUL010000014.1"/>
</dbReference>
<reference evidence="1 2" key="1">
    <citation type="submission" date="2023-12" db="EMBL/GenBank/DDBJ databases">
        <title>Novel species of the genus Arcicella isolated from rivers.</title>
        <authorList>
            <person name="Lu H."/>
        </authorList>
    </citation>
    <scope>NUCLEOTIDE SEQUENCE [LARGE SCALE GENOMIC DNA]</scope>
    <source>
        <strain evidence="1 2">LMG 21963</strain>
    </source>
</reference>
<evidence type="ECO:0000313" key="2">
    <source>
        <dbReference type="Proteomes" id="UP001304671"/>
    </source>
</evidence>
<accession>A0ABU5QMD4</accession>
<sequence>MDLLKDITSRDIDLLISDIDLLEAGYELNYVMDASDIITFSFPYGIYFNLNLTPDDIGDSFISYEYIFSKSIKPILLDEYKLELILNRNSIKSNVDKRLNRNLFDLTIETSQNLNETIRKIENSTTFLLATALMQEKLVNKFDDLFMNKLQVDEIVLGNKNKKDENQLNELFRKVKRTDWVNDVFRIWVNTKTEIDYNDAEVIKEYKSTLRDFIAIDRLCNINKLTDESTELKGKYIFLYFSGAKKSADIFKLKDVTNHLPKINRINNYNILRTPKHTFLLFLIFDENLTKMKDALLEFKSIAQKKEKLNESLNTLHEKEIKDYFDKLNLQRRTLIEKTFIEVQINQHKEFQDKIAEKIKSLKEKENLKEVSSFYEDLLNNAKIANSKTELLQINSSYLLQGSIIELLQKLKNEEAFKINKGKDQIKGDYHHLPILIFFDCNSITNNARLESLYIKIIEYVIATSVFKEKQLNELIDSIKLIYSEIENEGSNKEYFYEILIKVFILLFIEKADEIKIEVALIIEDGLLNLETNKTADGKWADDYIYTLIWVYRRMEQFEKSEYYCDKGIKLFHNDPRFYHGKSLVLYNKSFNQNTLATCSENQLDEILHYSELSIKMYNDVMNNTSICRVEYIKYVKGSISAINNLILYSVSLFYLDKLETNQYIENQDIHTKYSLMHLREYILKPIKYFEKEFQNPEKGRAEYIHTESIFELVEAIYFKDIKKMEYSTNAINEALKMNPSSDLYKKTSLKIASWTDKI</sequence>
<dbReference type="Proteomes" id="UP001304671">
    <property type="component" value="Unassembled WGS sequence"/>
</dbReference>